<name>A0ABW2A4H4_9GAMM</name>
<dbReference type="Gene3D" id="3.30.1490.20">
    <property type="entry name" value="ATP-grasp fold, A domain"/>
    <property type="match status" value="1"/>
</dbReference>
<evidence type="ECO:0000259" key="3">
    <source>
        <dbReference type="PROSITE" id="PS50975"/>
    </source>
</evidence>
<accession>A0ABW2A4H4</accession>
<dbReference type="PROSITE" id="PS50975">
    <property type="entry name" value="ATP_GRASP"/>
    <property type="match status" value="1"/>
</dbReference>
<evidence type="ECO:0000313" key="5">
    <source>
        <dbReference type="Proteomes" id="UP001596422"/>
    </source>
</evidence>
<reference evidence="5" key="1">
    <citation type="journal article" date="2019" name="Int. J. Syst. Evol. Microbiol.">
        <title>The Global Catalogue of Microorganisms (GCM) 10K type strain sequencing project: providing services to taxonomists for standard genome sequencing and annotation.</title>
        <authorList>
            <consortium name="The Broad Institute Genomics Platform"/>
            <consortium name="The Broad Institute Genome Sequencing Center for Infectious Disease"/>
            <person name="Wu L."/>
            <person name="Ma J."/>
        </authorList>
    </citation>
    <scope>NUCLEOTIDE SEQUENCE [LARGE SCALE GENOMIC DNA]</scope>
    <source>
        <strain evidence="5">NBRC 111756</strain>
    </source>
</reference>
<feature type="domain" description="ATP-grasp" evidence="3">
    <location>
        <begin position="25"/>
        <end position="269"/>
    </location>
</feature>
<protein>
    <submittedName>
        <fullName evidence="4">ATP-grasp domain-containing protein</fullName>
    </submittedName>
</protein>
<dbReference type="Pfam" id="PF08443">
    <property type="entry name" value="RimK"/>
    <property type="match status" value="1"/>
</dbReference>
<dbReference type="InterPro" id="IPR013815">
    <property type="entry name" value="ATP_grasp_subdomain_1"/>
</dbReference>
<evidence type="ECO:0000256" key="1">
    <source>
        <dbReference type="ARBA" id="ARBA00023211"/>
    </source>
</evidence>
<dbReference type="InterPro" id="IPR011761">
    <property type="entry name" value="ATP-grasp"/>
</dbReference>
<dbReference type="Gene3D" id="3.30.470.20">
    <property type="entry name" value="ATP-grasp fold, B domain"/>
    <property type="match status" value="2"/>
</dbReference>
<keyword evidence="2" id="KW-0547">Nucleotide-binding</keyword>
<dbReference type="SUPFAM" id="SSF56059">
    <property type="entry name" value="Glutathione synthetase ATP-binding domain-like"/>
    <property type="match status" value="1"/>
</dbReference>
<dbReference type="Proteomes" id="UP001596422">
    <property type="component" value="Unassembled WGS sequence"/>
</dbReference>
<proteinExistence type="predicted"/>
<gene>
    <name evidence="4" type="ORF">ACFQDL_21420</name>
</gene>
<dbReference type="PANTHER" id="PTHR21621">
    <property type="entry name" value="RIBOSOMAL PROTEIN S6 MODIFICATION PROTEIN"/>
    <property type="match status" value="1"/>
</dbReference>
<dbReference type="EMBL" id="JBHSWE010000001">
    <property type="protein sequence ID" value="MFC6672342.1"/>
    <property type="molecule type" value="Genomic_DNA"/>
</dbReference>
<comment type="caution">
    <text evidence="4">The sequence shown here is derived from an EMBL/GenBank/DDBJ whole genome shotgun (WGS) entry which is preliminary data.</text>
</comment>
<organism evidence="4 5">
    <name type="scientific">Marinobacterium aestuariivivens</name>
    <dbReference type="NCBI Taxonomy" id="1698799"/>
    <lineage>
        <taxon>Bacteria</taxon>
        <taxon>Pseudomonadati</taxon>
        <taxon>Pseudomonadota</taxon>
        <taxon>Gammaproteobacteria</taxon>
        <taxon>Oceanospirillales</taxon>
        <taxon>Oceanospirillaceae</taxon>
        <taxon>Marinobacterium</taxon>
    </lineage>
</organism>
<sequence>MCRESLSELTHAVAMSRCDNKVVTQRILRQAGLRVPEQLRLREDSAPADDFLTRHGSVVVKPVRGEQGQGISVDVRQHQALHDAIEAARHYCEDVIVEAFVEGQDLRIIVIGFEVVAAAVRRPPVITGTGSDSIRALIDKQSRRRQAATGGESRIPLDGETLRCVDEAGYQLDDTLPYGKKLQVRRTANLHTGGTIHDVTAKLHPTLKAAAIRAAEAIDIPVTGLDFLVPDVAGPDYVIIEANERPGLANHEPQPTAERFIDLLFPQTIARP</sequence>
<keyword evidence="2" id="KW-0067">ATP-binding</keyword>
<evidence type="ECO:0000313" key="4">
    <source>
        <dbReference type="EMBL" id="MFC6672342.1"/>
    </source>
</evidence>
<dbReference type="RefSeq" id="WP_379910788.1">
    <property type="nucleotide sequence ID" value="NZ_JBHSWE010000001.1"/>
</dbReference>
<dbReference type="InterPro" id="IPR013651">
    <property type="entry name" value="ATP-grasp_RimK-type"/>
</dbReference>
<keyword evidence="5" id="KW-1185">Reference proteome</keyword>
<dbReference type="PANTHER" id="PTHR21621:SF0">
    <property type="entry name" value="BETA-CITRYLGLUTAMATE SYNTHASE B-RELATED"/>
    <property type="match status" value="1"/>
</dbReference>
<keyword evidence="1" id="KW-0464">Manganese</keyword>
<evidence type="ECO:0000256" key="2">
    <source>
        <dbReference type="PROSITE-ProRule" id="PRU00409"/>
    </source>
</evidence>